<feature type="transmembrane region" description="Helical" evidence="1">
    <location>
        <begin position="6"/>
        <end position="23"/>
    </location>
</feature>
<organism evidence="2">
    <name type="scientific">bioreactor metagenome</name>
    <dbReference type="NCBI Taxonomy" id="1076179"/>
    <lineage>
        <taxon>unclassified sequences</taxon>
        <taxon>metagenomes</taxon>
        <taxon>ecological metagenomes</taxon>
    </lineage>
</organism>
<dbReference type="AlphaFoldDB" id="A0A645F4F0"/>
<keyword evidence="1" id="KW-0812">Transmembrane</keyword>
<proteinExistence type="predicted"/>
<keyword evidence="1" id="KW-1133">Transmembrane helix</keyword>
<accession>A0A645F4F0</accession>
<comment type="caution">
    <text evidence="2">The sequence shown here is derived from an EMBL/GenBank/DDBJ whole genome shotgun (WGS) entry which is preliminary data.</text>
</comment>
<feature type="transmembrane region" description="Helical" evidence="1">
    <location>
        <begin position="52"/>
        <end position="71"/>
    </location>
</feature>
<sequence length="187" mass="21453">MVMGYLLIALSFSALLVVFFMFYKNRKWERLIEIKQREFIQEKKLKNKKSLLYQRGVGVFTVCLAASLINANSMGLFANPKAAKETTFYQSYGLVQDENTFDERTASDSACMTLADSWLANQETNVNYYLRSYLIGEPVSITDTDQLIDELQLDYCGTMLNVQIYQTQKGCLAYFPDLGQSYNLIIK</sequence>
<gene>
    <name evidence="2" type="ORF">SDC9_154713</name>
</gene>
<name>A0A645F4F0_9ZZZZ</name>
<dbReference type="EMBL" id="VSSQ01053418">
    <property type="protein sequence ID" value="MPN07443.1"/>
    <property type="molecule type" value="Genomic_DNA"/>
</dbReference>
<keyword evidence="1" id="KW-0472">Membrane</keyword>
<evidence type="ECO:0000313" key="2">
    <source>
        <dbReference type="EMBL" id="MPN07443.1"/>
    </source>
</evidence>
<protein>
    <submittedName>
        <fullName evidence="2">Uncharacterized protein</fullName>
    </submittedName>
</protein>
<evidence type="ECO:0000256" key="1">
    <source>
        <dbReference type="SAM" id="Phobius"/>
    </source>
</evidence>
<reference evidence="2" key="1">
    <citation type="submission" date="2019-08" db="EMBL/GenBank/DDBJ databases">
        <authorList>
            <person name="Kucharzyk K."/>
            <person name="Murdoch R.W."/>
            <person name="Higgins S."/>
            <person name="Loffler F."/>
        </authorList>
    </citation>
    <scope>NUCLEOTIDE SEQUENCE</scope>
</reference>